<reference evidence="1 2" key="1">
    <citation type="submission" date="2020-08" db="EMBL/GenBank/DDBJ databases">
        <title>Genomic Encyclopedia of Type Strains, Phase IV (KMG-V): Genome sequencing to study the core and pangenomes of soil and plant-associated prokaryotes.</title>
        <authorList>
            <person name="Whitman W."/>
        </authorList>
    </citation>
    <scope>NUCLEOTIDE SEQUENCE [LARGE SCALE GENOMIC DNA]</scope>
    <source>
        <strain evidence="1 2">SEMIA 4013</strain>
    </source>
</reference>
<sequence length="1263" mass="144810">MQFIKNGPTIPETLLQAHEEGRVVFFCGAGISFPAKLPDFKTLVERMYDALSPSRSDVQKAAFDARQYDIAVSLLEDELGSRDTVRREMARQLTPDLSAPHALATHRALLALAQTRKGATRLITTNFDSLFQEVLTRDKIQLDHYHAPLLPVPKNRWNGIVYLHGLLNDSPTGDSLDKLVVSSGDFGLAYLTERWAARFVGELFRNYVVCFVGYSLADPVLRYMTDALAADRLRGESPIEMFAFGSYAGTKVSQDKASREWRAKNVVPILYNEVKEHSMLHETIRAWATTYSTGARGKGKIVQDCILAGPLASTAEDDLVGRMLWAISESEGTPAKIFSEYRPTPTLEWLKHFCDDRFEHRDLPRFGVVPQKEVDEALRFSVAHRPMPYGLAPRMSIVSDGSNLRSMDQVMSYISQWLLRHLDDPELILWLASHGGHLSDNFAWALRRRLEEIAELEARNNAEEIDRFKADSPDGIPRPAMRKLWNLMLLSRIGGRNSNFEIFDWTNQFQRSGMTTALRMQFRSFLTARVTLRKAINLHREKEVETEREEDLKYLVNAEVNLSEGGLRDSMDSIRKSQQWLEALPQLFVSASEALRDALDLMTEVGRATERHDFGMWHMPSILDHWQNKHYHDWTFLVELVRDSWSAIFASNPDRARDLMNTLRQTPYPTFMRLALNAAREEGPTSSGSWVEWLLKDDAWWLWSTETQREVMRLLATSAGYLREDVAVSLQDAILAGPTRRMFKEDLEELRWLEIVERMQWLRLAKVRASRGHLIAGAQARLAALEEKFPTWQFEEFDREEFAYWTSGTGAPDFKVETQVNLAPRDREGLVMWLQNAPERGMFKEDDWREVCQTASKVAITSLLELSVQNLWPVTRWAEALSVWSNEVLIKRSWKRLAGCVDKMPDDVFSEIVNSVSWWLHEAGKELTSHEDVFVRICERILRLEDDSTVSDTGDSLLQSMDHTVGQVTQALLNWWFSKRPKDEKGLPPRIANIFTRLCDTSVPRFRHGRTLLASNIVALYRVDTFWTHEHLLPLFEWNTSEVEARSAWLGYLWAPRLYKPLLAVLKSPFIETASRYENFGDVRANYASMLTLVALEAADFFSRTELQKAVGSLPIDGLVDSARQIQRSLEGAAEQRNEYWSLRVRPYFAKIWPKKTYTNDSLTEVLARIAIAADVAFPEALKIVMPWLAPIPLAYHVLRELNQQTIGKRFPKDTLALLVAIVDKRRIAPPQLRESLEQIACADPALKDDLKFQSLEDFVDKR</sequence>
<accession>A0AAW3V1S5</accession>
<comment type="caution">
    <text evidence="1">The sequence shown here is derived from an EMBL/GenBank/DDBJ whole genome shotgun (WGS) entry which is preliminary data.</text>
</comment>
<dbReference type="Pfam" id="PF13289">
    <property type="entry name" value="SIR2_2"/>
    <property type="match status" value="1"/>
</dbReference>
<dbReference type="AlphaFoldDB" id="A0AAW3V1S5"/>
<dbReference type="RefSeq" id="WP_183799309.1">
    <property type="nucleotide sequence ID" value="NZ_JACIII010000009.1"/>
</dbReference>
<evidence type="ECO:0000313" key="2">
    <source>
        <dbReference type="Proteomes" id="UP000518681"/>
    </source>
</evidence>
<dbReference type="NCBIfam" id="NF041818">
    <property type="entry name" value="Dsr1"/>
    <property type="match status" value="1"/>
</dbReference>
<dbReference type="EMBL" id="JACIIK010000010">
    <property type="protein sequence ID" value="MBB6204875.1"/>
    <property type="molecule type" value="Genomic_DNA"/>
</dbReference>
<name>A0AAW3V1S5_9BURK</name>
<dbReference type="SUPFAM" id="SSF52467">
    <property type="entry name" value="DHS-like NAD/FAD-binding domain"/>
    <property type="match status" value="1"/>
</dbReference>
<organism evidence="1 2">
    <name type="scientific">Paraburkholderia fungorum</name>
    <dbReference type="NCBI Taxonomy" id="134537"/>
    <lineage>
        <taxon>Bacteria</taxon>
        <taxon>Pseudomonadati</taxon>
        <taxon>Pseudomonadota</taxon>
        <taxon>Betaproteobacteria</taxon>
        <taxon>Burkholderiales</taxon>
        <taxon>Burkholderiaceae</taxon>
        <taxon>Paraburkholderia</taxon>
    </lineage>
</organism>
<dbReference type="Gene3D" id="3.40.50.1220">
    <property type="entry name" value="TPP-binding domain"/>
    <property type="match status" value="1"/>
</dbReference>
<proteinExistence type="predicted"/>
<evidence type="ECO:0000313" key="1">
    <source>
        <dbReference type="EMBL" id="MBB6204875.1"/>
    </source>
</evidence>
<dbReference type="Proteomes" id="UP000518681">
    <property type="component" value="Unassembled WGS sequence"/>
</dbReference>
<gene>
    <name evidence="1" type="ORF">GGD69_005769</name>
</gene>
<protein>
    <recommendedName>
        <fullName evidence="3">SIR2-like domain-containing protein</fullName>
    </recommendedName>
</protein>
<evidence type="ECO:0008006" key="3">
    <source>
        <dbReference type="Google" id="ProtNLM"/>
    </source>
</evidence>
<dbReference type="InterPro" id="IPR029035">
    <property type="entry name" value="DHS-like_NAD/FAD-binding_dom"/>
</dbReference>